<reference evidence="2" key="1">
    <citation type="journal article" date="2014" name="Int. J. Syst. Evol. Microbiol.">
        <title>Complete genome sequence of Corynebacterium casei LMG S-19264T (=DSM 44701T), isolated from a smear-ripened cheese.</title>
        <authorList>
            <consortium name="US DOE Joint Genome Institute (JGI-PGF)"/>
            <person name="Walter F."/>
            <person name="Albersmeier A."/>
            <person name="Kalinowski J."/>
            <person name="Ruckert C."/>
        </authorList>
    </citation>
    <scope>NUCLEOTIDE SEQUENCE</scope>
    <source>
        <strain evidence="2">JCM 31311</strain>
    </source>
</reference>
<keyword evidence="3" id="KW-1185">Reference proteome</keyword>
<gene>
    <name evidence="2" type="ORF">GCM10008957_43550</name>
</gene>
<evidence type="ECO:0000259" key="1">
    <source>
        <dbReference type="Pfam" id="PF13538"/>
    </source>
</evidence>
<sequence length="256" mass="28082">MAVTGPGRPSGRDRAWSAILAATEGLHGLTQGALALRIDAARPLARGGVVLSTFHSAKGSEFDHVFVLSEGLRGHGRIPPVDDTRALYVALTRARESVTLLRREGDCHPSLLDPDFQAALQRLGAESFRVPTDAPWPATIRYQLTPDPGDLYISAREVLLDEGRAAVEAYARAWDELQLQHLQVRSLHGVVAQLTRTGRFTQRLGAALRQGDVRTTGATILRCERDDEWYARAGYDGDATHHHLVLPEFEITQPLS</sequence>
<proteinExistence type="predicted"/>
<organism evidence="2 3">
    <name type="scientific">Deinococcus ruber</name>
    <dbReference type="NCBI Taxonomy" id="1848197"/>
    <lineage>
        <taxon>Bacteria</taxon>
        <taxon>Thermotogati</taxon>
        <taxon>Deinococcota</taxon>
        <taxon>Deinococci</taxon>
        <taxon>Deinococcales</taxon>
        <taxon>Deinococcaceae</taxon>
        <taxon>Deinococcus</taxon>
    </lineage>
</organism>
<evidence type="ECO:0000313" key="3">
    <source>
        <dbReference type="Proteomes" id="UP000603865"/>
    </source>
</evidence>
<dbReference type="EMBL" id="BMQL01000041">
    <property type="protein sequence ID" value="GGR27512.1"/>
    <property type="molecule type" value="Genomic_DNA"/>
</dbReference>
<evidence type="ECO:0000313" key="2">
    <source>
        <dbReference type="EMBL" id="GGR27512.1"/>
    </source>
</evidence>
<dbReference type="SUPFAM" id="SSF52540">
    <property type="entry name" value="P-loop containing nucleoside triphosphate hydrolases"/>
    <property type="match status" value="1"/>
</dbReference>
<name>A0A918CIT9_9DEIO</name>
<accession>A0A918CIT9</accession>
<dbReference type="AlphaFoldDB" id="A0A918CIT9"/>
<comment type="caution">
    <text evidence="2">The sequence shown here is derived from an EMBL/GenBank/DDBJ whole genome shotgun (WGS) entry which is preliminary data.</text>
</comment>
<dbReference type="Proteomes" id="UP000603865">
    <property type="component" value="Unassembled WGS sequence"/>
</dbReference>
<reference evidence="2" key="2">
    <citation type="submission" date="2020-09" db="EMBL/GenBank/DDBJ databases">
        <authorList>
            <person name="Sun Q."/>
            <person name="Ohkuma M."/>
        </authorList>
    </citation>
    <scope>NUCLEOTIDE SEQUENCE</scope>
    <source>
        <strain evidence="2">JCM 31311</strain>
    </source>
</reference>
<dbReference type="Pfam" id="PF13538">
    <property type="entry name" value="UvrD_C_2"/>
    <property type="match status" value="1"/>
</dbReference>
<feature type="domain" description="UvrD-like helicase C-terminal" evidence="1">
    <location>
        <begin position="49"/>
        <end position="100"/>
    </location>
</feature>
<dbReference type="InterPro" id="IPR027417">
    <property type="entry name" value="P-loop_NTPase"/>
</dbReference>
<dbReference type="Gene3D" id="3.40.50.300">
    <property type="entry name" value="P-loop containing nucleotide triphosphate hydrolases"/>
    <property type="match status" value="1"/>
</dbReference>
<protein>
    <recommendedName>
        <fullName evidence="1">UvrD-like helicase C-terminal domain-containing protein</fullName>
    </recommendedName>
</protein>
<dbReference type="InterPro" id="IPR027785">
    <property type="entry name" value="UvrD-like_helicase_C"/>
</dbReference>